<dbReference type="PROSITE" id="PS51767">
    <property type="entry name" value="PEPTIDASE_A1"/>
    <property type="match status" value="1"/>
</dbReference>
<dbReference type="PANTHER" id="PTHR47965">
    <property type="entry name" value="ASPARTYL PROTEASE-RELATED"/>
    <property type="match status" value="1"/>
</dbReference>
<dbReference type="AlphaFoldDB" id="A0AAN8RXH2"/>
<protein>
    <recommendedName>
        <fullName evidence="8">Peptidase A1 domain-containing protein</fullName>
    </recommendedName>
</protein>
<keyword evidence="2" id="KW-0645">Protease</keyword>
<evidence type="ECO:0000256" key="7">
    <source>
        <dbReference type="SAM" id="SignalP"/>
    </source>
</evidence>
<dbReference type="GO" id="GO:0006508">
    <property type="term" value="P:proteolysis"/>
    <property type="evidence" value="ECO:0007669"/>
    <property type="project" value="UniProtKB-KW"/>
</dbReference>
<dbReference type="PANTHER" id="PTHR47965:SF12">
    <property type="entry name" value="ASPARTIC PROTEINASE 3-RELATED"/>
    <property type="match status" value="1"/>
</dbReference>
<feature type="domain" description="Peptidase A1" evidence="8">
    <location>
        <begin position="39"/>
        <end position="374"/>
    </location>
</feature>
<proteinExistence type="inferred from homology"/>
<dbReference type="GO" id="GO:0009277">
    <property type="term" value="C:fungal-type cell wall"/>
    <property type="evidence" value="ECO:0007669"/>
    <property type="project" value="TreeGrafter"/>
</dbReference>
<evidence type="ECO:0000256" key="2">
    <source>
        <dbReference type="ARBA" id="ARBA00022670"/>
    </source>
</evidence>
<keyword evidence="10" id="KW-1185">Reference proteome</keyword>
<evidence type="ECO:0000256" key="1">
    <source>
        <dbReference type="ARBA" id="ARBA00007447"/>
    </source>
</evidence>
<feature type="chain" id="PRO_5042953987" description="Peptidase A1 domain-containing protein" evidence="7">
    <location>
        <begin position="18"/>
        <end position="377"/>
    </location>
</feature>
<dbReference type="EMBL" id="JAVHJM010000001">
    <property type="protein sequence ID" value="KAK6520769.1"/>
    <property type="molecule type" value="Genomic_DNA"/>
</dbReference>
<dbReference type="Pfam" id="PF00026">
    <property type="entry name" value="Asp"/>
    <property type="match status" value="1"/>
</dbReference>
<dbReference type="GO" id="GO:0031505">
    <property type="term" value="P:fungal-type cell wall organization"/>
    <property type="evidence" value="ECO:0007669"/>
    <property type="project" value="TreeGrafter"/>
</dbReference>
<dbReference type="InterPro" id="IPR001969">
    <property type="entry name" value="Aspartic_peptidase_AS"/>
</dbReference>
<keyword evidence="4" id="KW-0064">Aspartyl protease</keyword>
<gene>
    <name evidence="9" type="ORF">TWF506_001015</name>
</gene>
<dbReference type="SUPFAM" id="SSF50630">
    <property type="entry name" value="Acid proteases"/>
    <property type="match status" value="1"/>
</dbReference>
<evidence type="ECO:0000256" key="4">
    <source>
        <dbReference type="ARBA" id="ARBA00022750"/>
    </source>
</evidence>
<dbReference type="GO" id="GO:0004190">
    <property type="term" value="F:aspartic-type endopeptidase activity"/>
    <property type="evidence" value="ECO:0007669"/>
    <property type="project" value="UniProtKB-KW"/>
</dbReference>
<dbReference type="InterPro" id="IPR001461">
    <property type="entry name" value="Aspartic_peptidase_A1"/>
</dbReference>
<organism evidence="9 10">
    <name type="scientific">Arthrobotrys conoides</name>
    <dbReference type="NCBI Taxonomy" id="74498"/>
    <lineage>
        <taxon>Eukaryota</taxon>
        <taxon>Fungi</taxon>
        <taxon>Dikarya</taxon>
        <taxon>Ascomycota</taxon>
        <taxon>Pezizomycotina</taxon>
        <taxon>Orbiliomycetes</taxon>
        <taxon>Orbiliales</taxon>
        <taxon>Orbiliaceae</taxon>
        <taxon>Arthrobotrys</taxon>
    </lineage>
</organism>
<evidence type="ECO:0000259" key="8">
    <source>
        <dbReference type="PROSITE" id="PS51767"/>
    </source>
</evidence>
<reference evidence="9 10" key="1">
    <citation type="submission" date="2019-10" db="EMBL/GenBank/DDBJ databases">
        <authorList>
            <person name="Palmer J.M."/>
        </authorList>
    </citation>
    <scope>NUCLEOTIDE SEQUENCE [LARGE SCALE GENOMIC DNA]</scope>
    <source>
        <strain evidence="9 10">TWF506</strain>
    </source>
</reference>
<comment type="similarity">
    <text evidence="1">Belongs to the peptidase A1 family.</text>
</comment>
<evidence type="ECO:0000313" key="10">
    <source>
        <dbReference type="Proteomes" id="UP001307849"/>
    </source>
</evidence>
<dbReference type="PROSITE" id="PS00141">
    <property type="entry name" value="ASP_PROTEASE"/>
    <property type="match status" value="1"/>
</dbReference>
<comment type="caution">
    <text evidence="9">The sequence shown here is derived from an EMBL/GenBank/DDBJ whole genome shotgun (WGS) entry which is preliminary data.</text>
</comment>
<dbReference type="InterPro" id="IPR033121">
    <property type="entry name" value="PEPTIDASE_A1"/>
</dbReference>
<evidence type="ECO:0000313" key="9">
    <source>
        <dbReference type="EMBL" id="KAK6520769.1"/>
    </source>
</evidence>
<keyword evidence="3 7" id="KW-0732">Signal</keyword>
<evidence type="ECO:0000256" key="3">
    <source>
        <dbReference type="ARBA" id="ARBA00022729"/>
    </source>
</evidence>
<name>A0AAN8RXH2_9PEZI</name>
<evidence type="ECO:0000256" key="6">
    <source>
        <dbReference type="ARBA" id="ARBA00023145"/>
    </source>
</evidence>
<dbReference type="Gene3D" id="2.40.70.10">
    <property type="entry name" value="Acid Proteases"/>
    <property type="match status" value="2"/>
</dbReference>
<keyword evidence="5" id="KW-0378">Hydrolase</keyword>
<evidence type="ECO:0000256" key="5">
    <source>
        <dbReference type="ARBA" id="ARBA00022801"/>
    </source>
</evidence>
<sequence>MKLTTLLILPLLQLTTAIPLIKRTSQSGSVPVKWGAAGFLGEFTIGGQPIDLLIDTGSCGTWVVGPQATECHTQTHCYNPRDATKVPSSTASTFKQTYNDGLEARGDTIVIDTFGSQRPIGGFQIQEQYVQVASDITGDNGKPLWEEKNGLLGMCRAGRARSSPNRLDTLPTTSGNFDYWTSYLKSDAEETWSLCFNCMASSSLYDPSSGTTVKPIDSKNWYVDSDGWAVTITHQDGKTQRTKFTADDKILLDTGATITTLDSATLNAIAAAYGGSCSNGGGRCSYPCYIKDGEFPDGSPTKRGVKVMLPWGTSGGIPFEPRAFYRGSYSCGGAGGCTCKFGLKTKEGALTYGSAVFKSAYFKWDVKNSEITTFQYR</sequence>
<feature type="signal peptide" evidence="7">
    <location>
        <begin position="1"/>
        <end position="17"/>
    </location>
</feature>
<accession>A0AAN8RXH2</accession>
<dbReference type="InterPro" id="IPR021109">
    <property type="entry name" value="Peptidase_aspartic_dom_sf"/>
</dbReference>
<dbReference type="GO" id="GO:0005576">
    <property type="term" value="C:extracellular region"/>
    <property type="evidence" value="ECO:0007669"/>
    <property type="project" value="TreeGrafter"/>
</dbReference>
<dbReference type="InterPro" id="IPR034164">
    <property type="entry name" value="Pepsin-like_dom"/>
</dbReference>
<dbReference type="CDD" id="cd05471">
    <property type="entry name" value="pepsin_like"/>
    <property type="match status" value="1"/>
</dbReference>
<keyword evidence="6" id="KW-0865">Zymogen</keyword>
<dbReference type="Proteomes" id="UP001307849">
    <property type="component" value="Unassembled WGS sequence"/>
</dbReference>